<sequence>MENMGGDIGTVQTEVQGLEHGVGEERISSHAEAANDILSMTGLRGDALQSKLRIKQAVQVLQQSNVADNLVADVAKIQMGVQGMEQGLGEERICSHLKVANGMENTGERCIQHVDGSVSHWRHTVDDHDSRREATERLVQTNVGASPSGGNDIDNAISTSPHEQNNEADNLAGDAPDMNEVEIYNFLMKDNTVNGAGGVAQPGAGAFEENTNVIRSWLMDDEVSTIGIWGMGGVGKTTMLERIYKELLERPDILHHVYWVTVSQDFSIYKLQNKIARLLHLDLSSEYEIQPRAVKLSEKLVNKQKWILILDDLWESFDLHKVGIPIPLKGCKLIFTTRLKIICQQMGSKHKIKVKPFSETETWTLFMDKLGYDIPLSLEVERIAKDVAKECAGLPIAITTMAGNLTGVDDLDEWKNTLKELKESKYSDMDEVFRILRFSYDRLHDLALQQCLLYCALFPEGQVIEREELISNLINVGIIERMESRQEALDKGHKMLNRLEGVCLLDRIDDGNAIKMHDLIRDMAIQIRKENPSVMDKMSRPKDPFWNHVEDMNGSSKKCKFCGHEFAKSTSVTRIKLHLSGQRGRGVKICKDVPEEVQEIAFLATLDGTPGRKRKTVAGSRNNEVTIAIDVNMSDRENGTGEVAEKLLDAGESSRPGEKSGWTLLMTNLILEFASAVSDQLSYALIGMVLAYVALLLATAELILYMARKKIMSLLPCFHRRSTSPSAPGEAVGTFVVYFGLVGAAWQCIYSTMQYTYARQQKANPIKMCLLPFLFVLCVVFSKLNSNRIPQTRVLRNGIFSYLKKW</sequence>
<dbReference type="Proteomes" id="UP000006729">
    <property type="component" value="Unassembled WGS sequence"/>
</dbReference>
<evidence type="ECO:0000313" key="2">
    <source>
        <dbReference type="Proteomes" id="UP000006729"/>
    </source>
</evidence>
<accession>A0ACC0RHI6</accession>
<comment type="caution">
    <text evidence="1">The sequence shown here is derived from an EMBL/GenBank/DDBJ whole genome shotgun (WGS) entry which is preliminary data.</text>
</comment>
<evidence type="ECO:0000313" key="1">
    <source>
        <dbReference type="EMBL" id="KAI9215716.1"/>
    </source>
</evidence>
<keyword evidence="2" id="KW-1185">Reference proteome</keyword>
<proteinExistence type="predicted"/>
<gene>
    <name evidence="1" type="ORF">POPTR_T044600v4</name>
</gene>
<protein>
    <submittedName>
        <fullName evidence="1">Uncharacterized protein</fullName>
    </submittedName>
</protein>
<dbReference type="EMBL" id="MU628133">
    <property type="protein sequence ID" value="KAI9215716.1"/>
    <property type="molecule type" value="Genomic_DNA"/>
</dbReference>
<organism evidence="1 2">
    <name type="scientific">Populus trichocarpa</name>
    <name type="common">Western balsam poplar</name>
    <name type="synonym">Populus balsamifera subsp. trichocarpa</name>
    <dbReference type="NCBI Taxonomy" id="3694"/>
    <lineage>
        <taxon>Eukaryota</taxon>
        <taxon>Viridiplantae</taxon>
        <taxon>Streptophyta</taxon>
        <taxon>Embryophyta</taxon>
        <taxon>Tracheophyta</taxon>
        <taxon>Spermatophyta</taxon>
        <taxon>Magnoliopsida</taxon>
        <taxon>eudicotyledons</taxon>
        <taxon>Gunneridae</taxon>
        <taxon>Pentapetalae</taxon>
        <taxon>rosids</taxon>
        <taxon>fabids</taxon>
        <taxon>Malpighiales</taxon>
        <taxon>Salicaceae</taxon>
        <taxon>Saliceae</taxon>
        <taxon>Populus</taxon>
    </lineage>
</organism>
<reference evidence="1 2" key="1">
    <citation type="journal article" date="2006" name="Science">
        <title>The genome of black cottonwood, Populus trichocarpa (Torr. &amp; Gray).</title>
        <authorList>
            <person name="Tuskan G.A."/>
            <person name="Difazio S."/>
            <person name="Jansson S."/>
            <person name="Bohlmann J."/>
            <person name="Grigoriev I."/>
            <person name="Hellsten U."/>
            <person name="Putnam N."/>
            <person name="Ralph S."/>
            <person name="Rombauts S."/>
            <person name="Salamov A."/>
            <person name="Schein J."/>
            <person name="Sterck L."/>
            <person name="Aerts A."/>
            <person name="Bhalerao R.R."/>
            <person name="Bhalerao R.P."/>
            <person name="Blaudez D."/>
            <person name="Boerjan W."/>
            <person name="Brun A."/>
            <person name="Brunner A."/>
            <person name="Busov V."/>
            <person name="Campbell M."/>
            <person name="Carlson J."/>
            <person name="Chalot M."/>
            <person name="Chapman J."/>
            <person name="Chen G.L."/>
            <person name="Cooper D."/>
            <person name="Coutinho P.M."/>
            <person name="Couturier J."/>
            <person name="Covert S."/>
            <person name="Cronk Q."/>
            <person name="Cunningham R."/>
            <person name="Davis J."/>
            <person name="Degroeve S."/>
            <person name="Dejardin A."/>
            <person name="Depamphilis C."/>
            <person name="Detter J."/>
            <person name="Dirks B."/>
            <person name="Dubchak I."/>
            <person name="Duplessis S."/>
            <person name="Ehlting J."/>
            <person name="Ellis B."/>
            <person name="Gendler K."/>
            <person name="Goodstein D."/>
            <person name="Gribskov M."/>
            <person name="Grimwood J."/>
            <person name="Groover A."/>
            <person name="Gunter L."/>
            <person name="Hamberger B."/>
            <person name="Heinze B."/>
            <person name="Helariutta Y."/>
            <person name="Henrissat B."/>
            <person name="Holligan D."/>
            <person name="Holt R."/>
            <person name="Huang W."/>
            <person name="Islam-Faridi N."/>
            <person name="Jones S."/>
            <person name="Jones-Rhoades M."/>
            <person name="Jorgensen R."/>
            <person name="Joshi C."/>
            <person name="Kangasjarvi J."/>
            <person name="Karlsson J."/>
            <person name="Kelleher C."/>
            <person name="Kirkpatrick R."/>
            <person name="Kirst M."/>
            <person name="Kohler A."/>
            <person name="Kalluri U."/>
            <person name="Larimer F."/>
            <person name="Leebens-Mack J."/>
            <person name="Leple J.C."/>
            <person name="Locascio P."/>
            <person name="Lou Y."/>
            <person name="Lucas S."/>
            <person name="Martin F."/>
            <person name="Montanini B."/>
            <person name="Napoli C."/>
            <person name="Nelson D.R."/>
            <person name="Nelson C."/>
            <person name="Nieminen K."/>
            <person name="Nilsson O."/>
            <person name="Pereda V."/>
            <person name="Peter G."/>
            <person name="Philippe R."/>
            <person name="Pilate G."/>
            <person name="Poliakov A."/>
            <person name="Razumovskaya J."/>
            <person name="Richardson P."/>
            <person name="Rinaldi C."/>
            <person name="Ritland K."/>
            <person name="Rouze P."/>
            <person name="Ryaboy D."/>
            <person name="Schmutz J."/>
            <person name="Schrader J."/>
            <person name="Segerman B."/>
            <person name="Shin H."/>
            <person name="Siddiqui A."/>
            <person name="Sterky F."/>
            <person name="Terry A."/>
            <person name="Tsai C.J."/>
            <person name="Uberbacher E."/>
            <person name="Unneberg P."/>
            <person name="Vahala J."/>
            <person name="Wall K."/>
            <person name="Wessler S."/>
            <person name="Yang G."/>
            <person name="Yin T."/>
            <person name="Douglas C."/>
            <person name="Marra M."/>
            <person name="Sandberg G."/>
            <person name="Van de Peer Y."/>
            <person name="Rokhsar D."/>
        </authorList>
    </citation>
    <scope>NUCLEOTIDE SEQUENCE [LARGE SCALE GENOMIC DNA]</scope>
    <source>
        <strain evidence="2">cv. Nisqually</strain>
    </source>
</reference>
<name>A0ACC0RHI6_POPTR</name>